<evidence type="ECO:0000313" key="2">
    <source>
        <dbReference type="Proteomes" id="UP000192527"/>
    </source>
</evidence>
<keyword evidence="2" id="KW-1185">Reference proteome</keyword>
<dbReference type="KEGG" id="hmn:HM131_19795"/>
<protein>
    <submittedName>
        <fullName evidence="1">Uncharacterized protein</fullName>
    </submittedName>
</protein>
<dbReference type="Proteomes" id="UP000192527">
    <property type="component" value="Chromosome"/>
</dbReference>
<accession>A0A1W6A0C1</accession>
<dbReference type="AlphaFoldDB" id="A0A1W6A0C1"/>
<reference evidence="1 2" key="1">
    <citation type="submission" date="2017-04" db="EMBL/GenBank/DDBJ databases">
        <title>The whole genome sequencing and assembly of Halobacillus mangrovi strain.</title>
        <authorList>
            <person name="Lee S.-J."/>
            <person name="Park M.-K."/>
            <person name="Kim J.-Y."/>
            <person name="Lee Y.-J."/>
            <person name="Yi H."/>
            <person name="Bahn Y.-S."/>
            <person name="Kim J.F."/>
            <person name="Lee D.-W."/>
        </authorList>
    </citation>
    <scope>NUCLEOTIDE SEQUENCE [LARGE SCALE GENOMIC DNA]</scope>
    <source>
        <strain evidence="1 2">KTB 131</strain>
    </source>
</reference>
<proteinExistence type="predicted"/>
<gene>
    <name evidence="1" type="ORF">HM131_19795</name>
</gene>
<sequence>MAGKIPQVDKPRKLAVIPAESERFPRLPFLVLVNGKSLQNYIELKFSDKEALPRKTNNKINTV</sequence>
<dbReference type="EMBL" id="CP020772">
    <property type="protein sequence ID" value="ARI78931.1"/>
    <property type="molecule type" value="Genomic_DNA"/>
</dbReference>
<organism evidence="1 2">
    <name type="scientific">Halobacillus mangrovi</name>
    <dbReference type="NCBI Taxonomy" id="402384"/>
    <lineage>
        <taxon>Bacteria</taxon>
        <taxon>Bacillati</taxon>
        <taxon>Bacillota</taxon>
        <taxon>Bacilli</taxon>
        <taxon>Bacillales</taxon>
        <taxon>Bacillaceae</taxon>
        <taxon>Halobacillus</taxon>
    </lineage>
</organism>
<evidence type="ECO:0000313" key="1">
    <source>
        <dbReference type="EMBL" id="ARI78931.1"/>
    </source>
</evidence>
<name>A0A1W6A0C1_9BACI</name>